<dbReference type="Pfam" id="PF12900">
    <property type="entry name" value="Pyridox_ox_2"/>
    <property type="match status" value="1"/>
</dbReference>
<evidence type="ECO:0000313" key="2">
    <source>
        <dbReference type="EMBL" id="GAA3059575.1"/>
    </source>
</evidence>
<organism evidence="2 3">
    <name type="scientific">Nesterenkonia aethiopica</name>
    <dbReference type="NCBI Taxonomy" id="269144"/>
    <lineage>
        <taxon>Bacteria</taxon>
        <taxon>Bacillati</taxon>
        <taxon>Actinomycetota</taxon>
        <taxon>Actinomycetes</taxon>
        <taxon>Micrococcales</taxon>
        <taxon>Micrococcaceae</taxon>
        <taxon>Nesterenkonia</taxon>
    </lineage>
</organism>
<dbReference type="SUPFAM" id="SSF50475">
    <property type="entry name" value="FMN-binding split barrel"/>
    <property type="match status" value="1"/>
</dbReference>
<gene>
    <name evidence="2" type="ORF">GCM10010529_11560</name>
</gene>
<proteinExistence type="predicted"/>
<sequence length="79" mass="8792">MFEADGIHDEEAWSVVVRGSARELRTDAELTAARELDLHPWTPTPKEHFVRIAPTEISGRHFRLGEQPEQQLGDGTGAA</sequence>
<dbReference type="EMBL" id="BAAAVT010000006">
    <property type="protein sequence ID" value="GAA3059575.1"/>
    <property type="molecule type" value="Genomic_DNA"/>
</dbReference>
<evidence type="ECO:0000256" key="1">
    <source>
        <dbReference type="SAM" id="MobiDB-lite"/>
    </source>
</evidence>
<feature type="region of interest" description="Disordered" evidence="1">
    <location>
        <begin position="59"/>
        <end position="79"/>
    </location>
</feature>
<evidence type="ECO:0008006" key="4">
    <source>
        <dbReference type="Google" id="ProtNLM"/>
    </source>
</evidence>
<dbReference type="RefSeq" id="WP_344744066.1">
    <property type="nucleotide sequence ID" value="NZ_BAAAVT010000006.1"/>
</dbReference>
<keyword evidence="3" id="KW-1185">Reference proteome</keyword>
<protein>
    <recommendedName>
        <fullName evidence="4">Pyridoxamine 5'-phosphate oxidase family protein</fullName>
    </recommendedName>
</protein>
<dbReference type="InterPro" id="IPR012349">
    <property type="entry name" value="Split_barrel_FMN-bd"/>
</dbReference>
<evidence type="ECO:0000313" key="3">
    <source>
        <dbReference type="Proteomes" id="UP001500236"/>
    </source>
</evidence>
<name>A0ABP6LXI5_9MICC</name>
<dbReference type="InterPro" id="IPR024747">
    <property type="entry name" value="Pyridox_Oxase-rel"/>
</dbReference>
<reference evidence="3" key="1">
    <citation type="journal article" date="2019" name="Int. J. Syst. Evol. Microbiol.">
        <title>The Global Catalogue of Microorganisms (GCM) 10K type strain sequencing project: providing services to taxonomists for standard genome sequencing and annotation.</title>
        <authorList>
            <consortium name="The Broad Institute Genomics Platform"/>
            <consortium name="The Broad Institute Genome Sequencing Center for Infectious Disease"/>
            <person name="Wu L."/>
            <person name="Ma J."/>
        </authorList>
    </citation>
    <scope>NUCLEOTIDE SEQUENCE [LARGE SCALE GENOMIC DNA]</scope>
    <source>
        <strain evidence="3">JCM 14309</strain>
    </source>
</reference>
<accession>A0ABP6LXI5</accession>
<dbReference type="Proteomes" id="UP001500236">
    <property type="component" value="Unassembled WGS sequence"/>
</dbReference>
<comment type="caution">
    <text evidence="2">The sequence shown here is derived from an EMBL/GenBank/DDBJ whole genome shotgun (WGS) entry which is preliminary data.</text>
</comment>
<dbReference type="Gene3D" id="2.30.110.10">
    <property type="entry name" value="Electron Transport, Fmn-binding Protein, Chain A"/>
    <property type="match status" value="1"/>
</dbReference>